<evidence type="ECO:0000313" key="1">
    <source>
        <dbReference type="EMBL" id="KKK60500.1"/>
    </source>
</evidence>
<name>A0A0F8XHL7_9ZZZZ</name>
<accession>A0A0F8XHL7</accession>
<gene>
    <name evidence="1" type="ORF">LCGC14_3023730</name>
</gene>
<dbReference type="EMBL" id="LAZR01062937">
    <property type="protein sequence ID" value="KKK60500.1"/>
    <property type="molecule type" value="Genomic_DNA"/>
</dbReference>
<dbReference type="AlphaFoldDB" id="A0A0F8XHL7"/>
<dbReference type="Gene3D" id="1.10.10.60">
    <property type="entry name" value="Homeodomain-like"/>
    <property type="match status" value="1"/>
</dbReference>
<organism evidence="1">
    <name type="scientific">marine sediment metagenome</name>
    <dbReference type="NCBI Taxonomy" id="412755"/>
    <lineage>
        <taxon>unclassified sequences</taxon>
        <taxon>metagenomes</taxon>
        <taxon>ecological metagenomes</taxon>
    </lineage>
</organism>
<protein>
    <submittedName>
        <fullName evidence="1">Uncharacterized protein</fullName>
    </submittedName>
</protein>
<proteinExistence type="predicted"/>
<reference evidence="1" key="1">
    <citation type="journal article" date="2015" name="Nature">
        <title>Complex archaea that bridge the gap between prokaryotes and eukaryotes.</title>
        <authorList>
            <person name="Spang A."/>
            <person name="Saw J.H."/>
            <person name="Jorgensen S.L."/>
            <person name="Zaremba-Niedzwiedzka K."/>
            <person name="Martijn J."/>
            <person name="Lind A.E."/>
            <person name="van Eijk R."/>
            <person name="Schleper C."/>
            <person name="Guy L."/>
            <person name="Ettema T.J."/>
        </authorList>
    </citation>
    <scope>NUCLEOTIDE SEQUENCE</scope>
</reference>
<sequence>MKEAGITDAESQRGKDFCIDKCPYDHCVVMEPILSTKGRIRIERIIQAKTMRKDGMKIKEISEELGVSAEAIRHYLSK</sequence>
<comment type="caution">
    <text evidence="1">The sequence shown here is derived from an EMBL/GenBank/DDBJ whole genome shotgun (WGS) entry which is preliminary data.</text>
</comment>